<dbReference type="PROSITE" id="PS50011">
    <property type="entry name" value="PROTEIN_KINASE_DOM"/>
    <property type="match status" value="1"/>
</dbReference>
<dbReference type="InterPro" id="IPR011989">
    <property type="entry name" value="ARM-like"/>
</dbReference>
<evidence type="ECO:0000256" key="2">
    <source>
        <dbReference type="ARBA" id="ARBA00022679"/>
    </source>
</evidence>
<sequence length="942" mass="97909">MGVWKRLVGKIKTKDKDPSPFNGVLKTQEGPGSLPQNGTKKDLPTDIPSLLKALDSSDPKTSGRAAEALYNAALEDSAVCRAVCAKHLPRASALLSSSSAATQMFSAYLISALAGTSPSINRELSRLKVASTLASGLAATHSTGVSRGMLRALSKLAGPSASPEDTVDQLVAARGLATLASRLGSQDLGIVRRCLDLLTVAARLRPDPAVDALLGQKAAVGALLGLLRSTVMDVQAGAMTTMQVLAEVEEARHALLDKGALEGLAFVTDTSSVAELRMQANATLQALQPQALVMSAGGTTAAQSGLYDSALLPGMHRAAEIRQAPGAAAGSEGPSPASGAGAGAESAAGPGSPALPLSPGPLQLPAPPSPRPSSAPSQSTDTTPAPPDPARRCASELRGPSQRRRLLGAEDAAELAARDPGALLRAGALAPLLAVLLEAANEGPLLEAGALQHAVLTAALRALCTLCRGDAAVAARVAASPGAPGAAGALVERGAREHAELAQQLLRSLPSAVVRGEGRLAFGAGGPPSPGRVVWPADEGSGAAEGGDEAPTPDPFRAHRGKHAAAALGVPDSTPSPSGVVPADQGSASAATSADSAAADRGPWEAHAPRFLATRHPIFAIAEGVHSESDRSAMEGPDALGPDTSRDVEDFFADHQDWLVADADIELCRDGRGRPIKLGEGGFGIVYKGLAHGVDEVAVKRIRAEQPSPAQIKVFRDEINCLRRLNHRNIVQFYGASMLPEAFFLVTEMMTGGDLYGALRRHPELLAWDKLGRKVALDVALGLHYLQSRRPPVLHRDLKSPNILLTGEGVAKIADVGMSRRMVSDLATAQPIMTPLWSAPEVLRRERVSAKADMWSYGVLVWEIVTGQDITKFQPLALTRVSEQSGKRAVQPSEAGNEAGTELTLGEDAPAMARHIFQQCTHLSPALRPSATQVIEWLRSDM</sequence>
<dbReference type="PROSITE" id="PS00108">
    <property type="entry name" value="PROTEIN_KINASE_ST"/>
    <property type="match status" value="1"/>
</dbReference>
<evidence type="ECO:0000313" key="9">
    <source>
        <dbReference type="EMBL" id="JAT68126.1"/>
    </source>
</evidence>
<gene>
    <name evidence="9" type="ORF">g.59915</name>
</gene>
<keyword evidence="5 6" id="KW-0067">ATP-binding</keyword>
<feature type="region of interest" description="Disordered" evidence="7">
    <location>
        <begin position="522"/>
        <end position="601"/>
    </location>
</feature>
<protein>
    <recommendedName>
        <fullName evidence="8">Protein kinase domain-containing protein</fullName>
    </recommendedName>
</protein>
<dbReference type="InterPro" id="IPR017441">
    <property type="entry name" value="Protein_kinase_ATP_BS"/>
</dbReference>
<dbReference type="InterPro" id="IPR016024">
    <property type="entry name" value="ARM-type_fold"/>
</dbReference>
<dbReference type="InterPro" id="IPR051681">
    <property type="entry name" value="Ser/Thr_Kinases-Pseudokinases"/>
</dbReference>
<dbReference type="GO" id="GO:0004674">
    <property type="term" value="F:protein serine/threonine kinase activity"/>
    <property type="evidence" value="ECO:0007669"/>
    <property type="project" value="TreeGrafter"/>
</dbReference>
<evidence type="ECO:0000259" key="8">
    <source>
        <dbReference type="PROSITE" id="PS50011"/>
    </source>
</evidence>
<proteinExistence type="predicted"/>
<dbReference type="GO" id="GO:0005524">
    <property type="term" value="F:ATP binding"/>
    <property type="evidence" value="ECO:0007669"/>
    <property type="project" value="UniProtKB-UniRule"/>
</dbReference>
<dbReference type="SUPFAM" id="SSF48371">
    <property type="entry name" value="ARM repeat"/>
    <property type="match status" value="1"/>
</dbReference>
<dbReference type="SMART" id="SM00220">
    <property type="entry name" value="S_TKc"/>
    <property type="match status" value="1"/>
</dbReference>
<feature type="region of interest" description="Disordered" evidence="7">
    <location>
        <begin position="14"/>
        <end position="45"/>
    </location>
</feature>
<accession>A0A1D1ZMC3</accession>
<name>A0A1D1ZMC3_AUXPR</name>
<evidence type="ECO:0000256" key="3">
    <source>
        <dbReference type="ARBA" id="ARBA00022741"/>
    </source>
</evidence>
<reference evidence="9" key="1">
    <citation type="submission" date="2015-08" db="EMBL/GenBank/DDBJ databases">
        <authorList>
            <person name="Babu N.S."/>
            <person name="Beckwith C.J."/>
            <person name="Beseler K.G."/>
            <person name="Brison A."/>
            <person name="Carone J.V."/>
            <person name="Caskin T.P."/>
            <person name="Diamond M."/>
            <person name="Durham M.E."/>
            <person name="Foxe J.M."/>
            <person name="Go M."/>
            <person name="Henderson B.A."/>
            <person name="Jones I.B."/>
            <person name="McGettigan J.A."/>
            <person name="Micheletti S.J."/>
            <person name="Nasrallah M.E."/>
            <person name="Ortiz D."/>
            <person name="Piller C.R."/>
            <person name="Privatt S.R."/>
            <person name="Schneider S.L."/>
            <person name="Sharp S."/>
            <person name="Smith T.C."/>
            <person name="Stanton J.D."/>
            <person name="Ullery H.E."/>
            <person name="Wilson R.J."/>
            <person name="Serrano M.G."/>
            <person name="Buck G."/>
            <person name="Lee V."/>
            <person name="Wang Y."/>
            <person name="Carvalho R."/>
            <person name="Voegtly L."/>
            <person name="Shi R."/>
            <person name="Duckworth R."/>
            <person name="Johnson A."/>
            <person name="Loviza R."/>
            <person name="Walstead R."/>
            <person name="Shah Z."/>
            <person name="Kiflezghi M."/>
            <person name="Wade K."/>
            <person name="Ball S.L."/>
            <person name="Bradley K.W."/>
            <person name="Asai D.J."/>
            <person name="Bowman C.A."/>
            <person name="Russell D.A."/>
            <person name="Pope W.H."/>
            <person name="Jacobs-Sera D."/>
            <person name="Hendrix R.W."/>
            <person name="Hatfull G.F."/>
        </authorList>
    </citation>
    <scope>NUCLEOTIDE SEQUENCE</scope>
</reference>
<dbReference type="AlphaFoldDB" id="A0A1D1ZMC3"/>
<evidence type="ECO:0000256" key="4">
    <source>
        <dbReference type="ARBA" id="ARBA00022777"/>
    </source>
</evidence>
<feature type="compositionally biased region" description="Low complexity" evidence="7">
    <location>
        <begin position="583"/>
        <end position="600"/>
    </location>
</feature>
<keyword evidence="3 6" id="KW-0547">Nucleotide-binding</keyword>
<dbReference type="PROSITE" id="PS00107">
    <property type="entry name" value="PROTEIN_KINASE_ATP"/>
    <property type="match status" value="1"/>
</dbReference>
<dbReference type="PANTHER" id="PTHR44329:SF298">
    <property type="entry name" value="MIXED LINEAGE KINASE DOMAIN-LIKE PROTEIN"/>
    <property type="match status" value="1"/>
</dbReference>
<dbReference type="Gene3D" id="1.25.10.10">
    <property type="entry name" value="Leucine-rich Repeat Variant"/>
    <property type="match status" value="1"/>
</dbReference>
<feature type="compositionally biased region" description="Pro residues" evidence="7">
    <location>
        <begin position="356"/>
        <end position="373"/>
    </location>
</feature>
<evidence type="ECO:0000256" key="5">
    <source>
        <dbReference type="ARBA" id="ARBA00022840"/>
    </source>
</evidence>
<dbReference type="SUPFAM" id="SSF56112">
    <property type="entry name" value="Protein kinase-like (PK-like)"/>
    <property type="match status" value="1"/>
</dbReference>
<organism evidence="9">
    <name type="scientific">Auxenochlorella protothecoides</name>
    <name type="common">Green microalga</name>
    <name type="synonym">Chlorella protothecoides</name>
    <dbReference type="NCBI Taxonomy" id="3075"/>
    <lineage>
        <taxon>Eukaryota</taxon>
        <taxon>Viridiplantae</taxon>
        <taxon>Chlorophyta</taxon>
        <taxon>core chlorophytes</taxon>
        <taxon>Trebouxiophyceae</taxon>
        <taxon>Chlorellales</taxon>
        <taxon>Chlorellaceae</taxon>
        <taxon>Auxenochlorella</taxon>
    </lineage>
</organism>
<feature type="compositionally biased region" description="Low complexity" evidence="7">
    <location>
        <begin position="324"/>
        <end position="355"/>
    </location>
</feature>
<feature type="region of interest" description="Disordered" evidence="7">
    <location>
        <begin position="626"/>
        <end position="646"/>
    </location>
</feature>
<evidence type="ECO:0000256" key="7">
    <source>
        <dbReference type="SAM" id="MobiDB-lite"/>
    </source>
</evidence>
<evidence type="ECO:0000256" key="1">
    <source>
        <dbReference type="ARBA" id="ARBA00022527"/>
    </source>
</evidence>
<keyword evidence="2" id="KW-0808">Transferase</keyword>
<dbReference type="EMBL" id="GDKF01010496">
    <property type="protein sequence ID" value="JAT68126.1"/>
    <property type="molecule type" value="Transcribed_RNA"/>
</dbReference>
<dbReference type="PANTHER" id="PTHR44329">
    <property type="entry name" value="SERINE/THREONINE-PROTEIN KINASE TNNI3K-RELATED"/>
    <property type="match status" value="1"/>
</dbReference>
<keyword evidence="4" id="KW-0418">Kinase</keyword>
<dbReference type="InterPro" id="IPR008271">
    <property type="entry name" value="Ser/Thr_kinase_AS"/>
</dbReference>
<keyword evidence="1" id="KW-0723">Serine/threonine-protein kinase</keyword>
<feature type="region of interest" description="Disordered" evidence="7">
    <location>
        <begin position="324"/>
        <end position="403"/>
    </location>
</feature>
<dbReference type="Pfam" id="PF07714">
    <property type="entry name" value="PK_Tyr_Ser-Thr"/>
    <property type="match status" value="1"/>
</dbReference>
<evidence type="ECO:0000256" key="6">
    <source>
        <dbReference type="PROSITE-ProRule" id="PRU10141"/>
    </source>
</evidence>
<dbReference type="InterPro" id="IPR001245">
    <property type="entry name" value="Ser-Thr/Tyr_kinase_cat_dom"/>
</dbReference>
<feature type="compositionally biased region" description="Low complexity" evidence="7">
    <location>
        <begin position="374"/>
        <end position="383"/>
    </location>
</feature>
<feature type="domain" description="Protein kinase" evidence="8">
    <location>
        <begin position="672"/>
        <end position="942"/>
    </location>
</feature>
<dbReference type="InterPro" id="IPR011009">
    <property type="entry name" value="Kinase-like_dom_sf"/>
</dbReference>
<feature type="binding site" evidence="6">
    <location>
        <position position="700"/>
    </location>
    <ligand>
        <name>ATP</name>
        <dbReference type="ChEBI" id="CHEBI:30616"/>
    </ligand>
</feature>
<dbReference type="Gene3D" id="1.10.510.10">
    <property type="entry name" value="Transferase(Phosphotransferase) domain 1"/>
    <property type="match status" value="1"/>
</dbReference>
<dbReference type="InterPro" id="IPR000719">
    <property type="entry name" value="Prot_kinase_dom"/>
</dbReference>